<dbReference type="AlphaFoldDB" id="A0A8J8NMB3"/>
<dbReference type="GO" id="GO:0005484">
    <property type="term" value="F:SNAP receptor activity"/>
    <property type="evidence" value="ECO:0007669"/>
    <property type="project" value="TreeGrafter"/>
</dbReference>
<dbReference type="InterPro" id="IPR045242">
    <property type="entry name" value="Syntaxin"/>
</dbReference>
<dbReference type="InterPro" id="IPR010989">
    <property type="entry name" value="SNARE"/>
</dbReference>
<dbReference type="Pfam" id="PF05739">
    <property type="entry name" value="SNARE"/>
    <property type="match status" value="1"/>
</dbReference>
<dbReference type="SMART" id="SM00397">
    <property type="entry name" value="t_SNARE"/>
    <property type="match status" value="1"/>
</dbReference>
<keyword evidence="2" id="KW-0812">Transmembrane</keyword>
<dbReference type="GO" id="GO:0006886">
    <property type="term" value="P:intracellular protein transport"/>
    <property type="evidence" value="ECO:0007669"/>
    <property type="project" value="TreeGrafter"/>
</dbReference>
<keyword evidence="2" id="KW-1133">Transmembrane helix</keyword>
<dbReference type="GO" id="GO:0031201">
    <property type="term" value="C:SNARE complex"/>
    <property type="evidence" value="ECO:0007669"/>
    <property type="project" value="TreeGrafter"/>
</dbReference>
<evidence type="ECO:0000259" key="3">
    <source>
        <dbReference type="PROSITE" id="PS50192"/>
    </source>
</evidence>
<gene>
    <name evidence="4" type="ORF">FGO68_gene9136</name>
</gene>
<comment type="similarity">
    <text evidence="1">Belongs to the syntaxin family.</text>
</comment>
<protein>
    <recommendedName>
        <fullName evidence="3">t-SNARE coiled-coil homology domain-containing protein</fullName>
    </recommendedName>
</protein>
<evidence type="ECO:0000313" key="5">
    <source>
        <dbReference type="Proteomes" id="UP000785679"/>
    </source>
</evidence>
<reference evidence="4" key="1">
    <citation type="submission" date="2019-06" db="EMBL/GenBank/DDBJ databases">
        <authorList>
            <person name="Zheng W."/>
        </authorList>
    </citation>
    <scope>NUCLEOTIDE SEQUENCE</scope>
    <source>
        <strain evidence="4">QDHG01</strain>
    </source>
</reference>
<proteinExistence type="inferred from homology"/>
<dbReference type="InterPro" id="IPR000727">
    <property type="entry name" value="T_SNARE_dom"/>
</dbReference>
<dbReference type="Gene3D" id="1.20.5.110">
    <property type="match status" value="1"/>
</dbReference>
<evidence type="ECO:0000256" key="1">
    <source>
        <dbReference type="ARBA" id="ARBA00009063"/>
    </source>
</evidence>
<evidence type="ECO:0000256" key="2">
    <source>
        <dbReference type="SAM" id="Phobius"/>
    </source>
</evidence>
<dbReference type="Proteomes" id="UP000785679">
    <property type="component" value="Unassembled WGS sequence"/>
</dbReference>
<organism evidence="4 5">
    <name type="scientific">Halteria grandinella</name>
    <dbReference type="NCBI Taxonomy" id="5974"/>
    <lineage>
        <taxon>Eukaryota</taxon>
        <taxon>Sar</taxon>
        <taxon>Alveolata</taxon>
        <taxon>Ciliophora</taxon>
        <taxon>Intramacronucleata</taxon>
        <taxon>Spirotrichea</taxon>
        <taxon>Stichotrichia</taxon>
        <taxon>Sporadotrichida</taxon>
        <taxon>Halteriidae</taxon>
        <taxon>Halteria</taxon>
    </lineage>
</organism>
<name>A0A8J8NMB3_HALGN</name>
<feature type="domain" description="T-SNARE coiled-coil homology" evidence="3">
    <location>
        <begin position="143"/>
        <end position="205"/>
    </location>
</feature>
<evidence type="ECO:0000313" key="4">
    <source>
        <dbReference type="EMBL" id="TNV76781.1"/>
    </source>
</evidence>
<dbReference type="Gene3D" id="1.20.58.70">
    <property type="match status" value="1"/>
</dbReference>
<keyword evidence="2" id="KW-0472">Membrane</keyword>
<accession>A0A8J8NMB3</accession>
<dbReference type="SUPFAM" id="SSF47661">
    <property type="entry name" value="t-snare proteins"/>
    <property type="match status" value="1"/>
</dbReference>
<dbReference type="PANTHER" id="PTHR19957">
    <property type="entry name" value="SYNTAXIN"/>
    <property type="match status" value="1"/>
</dbReference>
<dbReference type="PROSITE" id="PS50192">
    <property type="entry name" value="T_SNARE"/>
    <property type="match status" value="1"/>
</dbReference>
<sequence>MEKTLENFSFKLKSLEKYCEQLGTVQDSLQIRASMNSSLDECLRLMQTAESTFQKLSALQMPITQQKAKDSQMRAFKESFDGFGKRFRNASLEIQRKQNIHPLYSSNDSTTDHGHVEEQKHQAVKQKQKIDNIRLVAETDQMEDHLMSRRQDIDKITNIMQNINMIAKDINIETHAQGETLLRIDRDMGHTAENTTNALKELQMAQLKQKRNYKWVASILIFAIIMLALTIISF</sequence>
<dbReference type="EMBL" id="RRYP01012973">
    <property type="protein sequence ID" value="TNV76781.1"/>
    <property type="molecule type" value="Genomic_DNA"/>
</dbReference>
<dbReference type="GO" id="GO:0012505">
    <property type="term" value="C:endomembrane system"/>
    <property type="evidence" value="ECO:0007669"/>
    <property type="project" value="TreeGrafter"/>
</dbReference>
<feature type="transmembrane region" description="Helical" evidence="2">
    <location>
        <begin position="213"/>
        <end position="232"/>
    </location>
</feature>
<dbReference type="GO" id="GO:0048278">
    <property type="term" value="P:vesicle docking"/>
    <property type="evidence" value="ECO:0007669"/>
    <property type="project" value="TreeGrafter"/>
</dbReference>
<dbReference type="OrthoDB" id="75754at2759"/>
<keyword evidence="5" id="KW-1185">Reference proteome</keyword>
<dbReference type="GO" id="GO:0000149">
    <property type="term" value="F:SNARE binding"/>
    <property type="evidence" value="ECO:0007669"/>
    <property type="project" value="TreeGrafter"/>
</dbReference>
<comment type="caution">
    <text evidence="4">The sequence shown here is derived from an EMBL/GenBank/DDBJ whole genome shotgun (WGS) entry which is preliminary data.</text>
</comment>
<dbReference type="GO" id="GO:0006906">
    <property type="term" value="P:vesicle fusion"/>
    <property type="evidence" value="ECO:0007669"/>
    <property type="project" value="TreeGrafter"/>
</dbReference>